<evidence type="ECO:0000256" key="4">
    <source>
        <dbReference type="ARBA" id="ARBA00022989"/>
    </source>
</evidence>
<dbReference type="InterPro" id="IPR050638">
    <property type="entry name" value="AA-Vitamin_Transporters"/>
</dbReference>
<comment type="subcellular location">
    <subcellularLocation>
        <location evidence="1">Membrane</location>
        <topology evidence="1">Multi-pass membrane protein</topology>
    </subcellularLocation>
</comment>
<dbReference type="PANTHER" id="PTHR32322">
    <property type="entry name" value="INNER MEMBRANE TRANSPORTER"/>
    <property type="match status" value="1"/>
</dbReference>
<dbReference type="AlphaFoldDB" id="A0A1H1W8R2"/>
<feature type="transmembrane region" description="Helical" evidence="7">
    <location>
        <begin position="270"/>
        <end position="289"/>
    </location>
</feature>
<proteinExistence type="inferred from homology"/>
<organism evidence="9 10">
    <name type="scientific">Paraoerskovia marina</name>
    <dbReference type="NCBI Taxonomy" id="545619"/>
    <lineage>
        <taxon>Bacteria</taxon>
        <taxon>Bacillati</taxon>
        <taxon>Actinomycetota</taxon>
        <taxon>Actinomycetes</taxon>
        <taxon>Micrococcales</taxon>
        <taxon>Cellulomonadaceae</taxon>
        <taxon>Paraoerskovia</taxon>
    </lineage>
</organism>
<feature type="transmembrane region" description="Helical" evidence="7">
    <location>
        <begin position="172"/>
        <end position="193"/>
    </location>
</feature>
<feature type="domain" description="EamA" evidence="8">
    <location>
        <begin position="141"/>
        <end position="288"/>
    </location>
</feature>
<evidence type="ECO:0000256" key="3">
    <source>
        <dbReference type="ARBA" id="ARBA00022692"/>
    </source>
</evidence>
<evidence type="ECO:0000259" key="8">
    <source>
        <dbReference type="Pfam" id="PF00892"/>
    </source>
</evidence>
<dbReference type="OrthoDB" id="9812521at2"/>
<keyword evidence="3 7" id="KW-0812">Transmembrane</keyword>
<sequence>MPSRHIALALLVVAIWGSNFVVIDIGVADVPPTVLLAVRFVVVLFPALLLVPRPVVPWRDVVAVGAFMSLGQFSLLYTALALGMPAGLASLVLQAQVVLTVVAAALTLRERPNGRQLAGVLIGAVGLGVVALGRTEATPALGLLLVVAAATSWAIGNVAARRAASRATSTPTATGGLSMTVWSATVVPVPLFALAMLTEGPAAVADAVMHPTAAAVLSTLYTAWLATLVGYGIWNTLLARYPASAVVPFAMLVPVVGTTVGWLVQGEVPGLWEITGGVVLLLGVAVTTLRRGRPRRARPGGRTAFPAGTGARPPGRQQT</sequence>
<gene>
    <name evidence="9" type="ORF">SAMN04489860_2727</name>
</gene>
<feature type="transmembrane region" description="Helical" evidence="7">
    <location>
        <begin position="34"/>
        <end position="51"/>
    </location>
</feature>
<keyword evidence="4 7" id="KW-1133">Transmembrane helix</keyword>
<dbReference type="EMBL" id="LT629776">
    <property type="protein sequence ID" value="SDS92559.1"/>
    <property type="molecule type" value="Genomic_DNA"/>
</dbReference>
<feature type="region of interest" description="Disordered" evidence="6">
    <location>
        <begin position="292"/>
        <end position="319"/>
    </location>
</feature>
<dbReference type="eggNOG" id="COG0697">
    <property type="taxonomic scope" value="Bacteria"/>
</dbReference>
<dbReference type="PANTHER" id="PTHR32322:SF9">
    <property type="entry name" value="AMINO-ACID METABOLITE EFFLUX PUMP-RELATED"/>
    <property type="match status" value="1"/>
</dbReference>
<protein>
    <submittedName>
        <fullName evidence="9">O-acetylserine/cysteine efflux transporter</fullName>
    </submittedName>
</protein>
<feature type="domain" description="EamA" evidence="8">
    <location>
        <begin position="6"/>
        <end position="130"/>
    </location>
</feature>
<feature type="transmembrane region" description="Helical" evidence="7">
    <location>
        <begin position="63"/>
        <end position="82"/>
    </location>
</feature>
<evidence type="ECO:0000313" key="9">
    <source>
        <dbReference type="EMBL" id="SDS92559.1"/>
    </source>
</evidence>
<dbReference type="InterPro" id="IPR037185">
    <property type="entry name" value="EmrE-like"/>
</dbReference>
<accession>A0A1H1W8R2</accession>
<dbReference type="RefSeq" id="WP_083372837.1">
    <property type="nucleotide sequence ID" value="NZ_LT629776.1"/>
</dbReference>
<feature type="transmembrane region" description="Helical" evidence="7">
    <location>
        <begin position="213"/>
        <end position="234"/>
    </location>
</feature>
<dbReference type="GO" id="GO:0016020">
    <property type="term" value="C:membrane"/>
    <property type="evidence" value="ECO:0007669"/>
    <property type="project" value="UniProtKB-SubCell"/>
</dbReference>
<reference evidence="9 10" key="1">
    <citation type="submission" date="2016-10" db="EMBL/GenBank/DDBJ databases">
        <authorList>
            <person name="de Groot N.N."/>
        </authorList>
    </citation>
    <scope>NUCLEOTIDE SEQUENCE [LARGE SCALE GENOMIC DNA]</scope>
    <source>
        <strain evidence="9 10">DSM 22126</strain>
    </source>
</reference>
<evidence type="ECO:0000313" key="10">
    <source>
        <dbReference type="Proteomes" id="UP000185663"/>
    </source>
</evidence>
<evidence type="ECO:0000256" key="2">
    <source>
        <dbReference type="ARBA" id="ARBA00007362"/>
    </source>
</evidence>
<evidence type="ECO:0000256" key="5">
    <source>
        <dbReference type="ARBA" id="ARBA00023136"/>
    </source>
</evidence>
<evidence type="ECO:0000256" key="1">
    <source>
        <dbReference type="ARBA" id="ARBA00004141"/>
    </source>
</evidence>
<dbReference type="InterPro" id="IPR000620">
    <property type="entry name" value="EamA_dom"/>
</dbReference>
<feature type="transmembrane region" description="Helical" evidence="7">
    <location>
        <begin position="7"/>
        <end position="28"/>
    </location>
</feature>
<evidence type="ECO:0000256" key="7">
    <source>
        <dbReference type="SAM" id="Phobius"/>
    </source>
</evidence>
<dbReference type="Pfam" id="PF00892">
    <property type="entry name" value="EamA"/>
    <property type="match status" value="2"/>
</dbReference>
<dbReference type="STRING" id="545619.SAMN04489860_2727"/>
<dbReference type="SUPFAM" id="SSF103481">
    <property type="entry name" value="Multidrug resistance efflux transporter EmrE"/>
    <property type="match status" value="2"/>
</dbReference>
<dbReference type="Proteomes" id="UP000185663">
    <property type="component" value="Chromosome I"/>
</dbReference>
<comment type="similarity">
    <text evidence="2">Belongs to the EamA transporter family.</text>
</comment>
<feature type="transmembrane region" description="Helical" evidence="7">
    <location>
        <begin position="140"/>
        <end position="160"/>
    </location>
</feature>
<feature type="transmembrane region" description="Helical" evidence="7">
    <location>
        <begin position="246"/>
        <end position="264"/>
    </location>
</feature>
<evidence type="ECO:0000256" key="6">
    <source>
        <dbReference type="SAM" id="MobiDB-lite"/>
    </source>
</evidence>
<feature type="transmembrane region" description="Helical" evidence="7">
    <location>
        <begin position="117"/>
        <end position="134"/>
    </location>
</feature>
<keyword evidence="10" id="KW-1185">Reference proteome</keyword>
<keyword evidence="5 7" id="KW-0472">Membrane</keyword>
<name>A0A1H1W8R2_9CELL</name>